<dbReference type="PANTHER" id="PTHR48041">
    <property type="entry name" value="ABC TRANSPORTER G FAMILY MEMBER 28"/>
    <property type="match status" value="1"/>
</dbReference>
<dbReference type="GO" id="GO:0016887">
    <property type="term" value="F:ATP hydrolysis activity"/>
    <property type="evidence" value="ECO:0007669"/>
    <property type="project" value="InterPro"/>
</dbReference>
<evidence type="ECO:0000256" key="6">
    <source>
        <dbReference type="ARBA" id="ARBA00022741"/>
    </source>
</evidence>
<dbReference type="Pfam" id="PF00005">
    <property type="entry name" value="ABC_tran"/>
    <property type="match status" value="1"/>
</dbReference>
<dbReference type="InterPro" id="IPR017871">
    <property type="entry name" value="ABC_transporter-like_CS"/>
</dbReference>
<dbReference type="Proteomes" id="UP000239649">
    <property type="component" value="Unassembled WGS sequence"/>
</dbReference>
<dbReference type="PROSITE" id="PS50893">
    <property type="entry name" value="ABC_TRANSPORTER_2"/>
    <property type="match status" value="1"/>
</dbReference>
<feature type="transmembrane region" description="Helical" evidence="12">
    <location>
        <begin position="1461"/>
        <end position="1481"/>
    </location>
</feature>
<reference evidence="15 16" key="1">
    <citation type="journal article" date="2018" name="Plant J.">
        <title>Genome sequences of Chlorella sorokiniana UTEX 1602 and Micractinium conductrix SAG 241.80: implications to maltose excretion by a green alga.</title>
        <authorList>
            <person name="Arriola M.B."/>
            <person name="Velmurugan N."/>
            <person name="Zhang Y."/>
            <person name="Plunkett M.H."/>
            <person name="Hondzo H."/>
            <person name="Barney B.M."/>
        </authorList>
    </citation>
    <scope>NUCLEOTIDE SEQUENCE [LARGE SCALE GENOMIC DNA]</scope>
    <source>
        <strain evidence="15 16">SAG 241.80</strain>
    </source>
</reference>
<dbReference type="GO" id="GO:0140359">
    <property type="term" value="F:ABC-type transporter activity"/>
    <property type="evidence" value="ECO:0007669"/>
    <property type="project" value="InterPro"/>
</dbReference>
<dbReference type="EMBL" id="LHPF02000001">
    <property type="protein sequence ID" value="PSC76113.1"/>
    <property type="molecule type" value="Genomic_DNA"/>
</dbReference>
<dbReference type="InterPro" id="IPR003439">
    <property type="entry name" value="ABC_transporter-like_ATP-bd"/>
</dbReference>
<dbReference type="InterPro" id="IPR003593">
    <property type="entry name" value="AAA+_ATPase"/>
</dbReference>
<feature type="compositionally biased region" description="Low complexity" evidence="11">
    <location>
        <begin position="1133"/>
        <end position="1146"/>
    </location>
</feature>
<evidence type="ECO:0000256" key="2">
    <source>
        <dbReference type="ARBA" id="ARBA00007692"/>
    </source>
</evidence>
<dbReference type="InterPro" id="IPR003690">
    <property type="entry name" value="MTERF"/>
</dbReference>
<protein>
    <submittedName>
        <fullName evidence="15">ATP-dependent permease</fullName>
    </submittedName>
</protein>
<keyword evidence="7" id="KW-0067">ATP-binding</keyword>
<keyword evidence="13" id="KW-0732">Signal</keyword>
<evidence type="ECO:0000256" key="13">
    <source>
        <dbReference type="SAM" id="SignalP"/>
    </source>
</evidence>
<dbReference type="PANTHER" id="PTHR48041:SF2">
    <property type="entry name" value="ATP-DEPENDENT PERMEASE-RELATED"/>
    <property type="match status" value="1"/>
</dbReference>
<comment type="subcellular location">
    <subcellularLocation>
        <location evidence="1">Membrane</location>
        <topology evidence="1">Multi-pass membrane protein</topology>
    </subcellularLocation>
</comment>
<gene>
    <name evidence="15" type="primary">g782</name>
    <name evidence="15" type="ORF">C2E20_0782</name>
</gene>
<feature type="transmembrane region" description="Helical" evidence="12">
    <location>
        <begin position="1230"/>
        <end position="1251"/>
    </location>
</feature>
<evidence type="ECO:0000256" key="12">
    <source>
        <dbReference type="SAM" id="Phobius"/>
    </source>
</evidence>
<keyword evidence="16" id="KW-1185">Reference proteome</keyword>
<dbReference type="InterPro" id="IPR038538">
    <property type="entry name" value="MTERF_sf"/>
</dbReference>
<dbReference type="InterPro" id="IPR027417">
    <property type="entry name" value="P-loop_NTPase"/>
</dbReference>
<keyword evidence="6" id="KW-0547">Nucleotide-binding</keyword>
<keyword evidence="4" id="KW-0804">Transcription</keyword>
<evidence type="ECO:0000256" key="4">
    <source>
        <dbReference type="ARBA" id="ARBA00022472"/>
    </source>
</evidence>
<accession>A0A2P6VPU2</accession>
<dbReference type="InterPro" id="IPR000742">
    <property type="entry name" value="EGF"/>
</dbReference>
<dbReference type="InterPro" id="IPR050352">
    <property type="entry name" value="ABCG_transporters"/>
</dbReference>
<feature type="region of interest" description="Disordered" evidence="11">
    <location>
        <begin position="1130"/>
        <end position="1178"/>
    </location>
</feature>
<keyword evidence="4" id="KW-0806">Transcription termination</keyword>
<evidence type="ECO:0000256" key="1">
    <source>
        <dbReference type="ARBA" id="ARBA00004141"/>
    </source>
</evidence>
<dbReference type="PROSITE" id="PS00211">
    <property type="entry name" value="ABC_TRANSPORTER_1"/>
    <property type="match status" value="1"/>
</dbReference>
<keyword evidence="4" id="KW-0805">Transcription regulation</keyword>
<evidence type="ECO:0000256" key="9">
    <source>
        <dbReference type="ARBA" id="ARBA00022989"/>
    </source>
</evidence>
<name>A0A2P6VPU2_9CHLO</name>
<keyword evidence="8" id="KW-0809">Transit peptide</keyword>
<dbReference type="GO" id="GO:0003676">
    <property type="term" value="F:nucleic acid binding"/>
    <property type="evidence" value="ECO:0007669"/>
    <property type="project" value="InterPro"/>
</dbReference>
<keyword evidence="5 12" id="KW-0812">Transmembrane</keyword>
<dbReference type="Gene3D" id="1.25.70.10">
    <property type="entry name" value="Transcription termination factor 3, mitochondrial"/>
    <property type="match status" value="1"/>
</dbReference>
<dbReference type="GO" id="GO:0006353">
    <property type="term" value="P:DNA-templated transcription termination"/>
    <property type="evidence" value="ECO:0007669"/>
    <property type="project" value="UniProtKB-KW"/>
</dbReference>
<feature type="region of interest" description="Disordered" evidence="11">
    <location>
        <begin position="31"/>
        <end position="50"/>
    </location>
</feature>
<feature type="compositionally biased region" description="Gly residues" evidence="11">
    <location>
        <begin position="1148"/>
        <end position="1160"/>
    </location>
</feature>
<sequence length="1513" mass="155927">MSVLLASACGPVVAAAAAARKQTCSSLAEPHAWPQGWAPARRGSSSGVRCQAKTKGDVGRLLRDAMTQPAPGSNLTYLAAANYLRGVLSTDNQAELNRVLDIAMNPNSLFQRSNRKQPTNPHARKLDVEADMKPVVAFLTEEAALSQAQAAKVILAYPAVLCFSVDDRLRPFFSYLTAPEPLGLSPGEAAQVLERRPTLVGMGVASLQRVVSYLFETGTAREEVRSSDATEMPSMRRARLAACSPAAAAAVLVLAAVGAAAQPCILVLPLNATASAVSFNGSAVTKPAIAATPLTPAHPEAAVGFEGALALVLPGSGPCPATAADALAQLADATLQTSEAAGGPLTLYPVDGIELRGSVVNLTLQANRFELSGVPLAAAPGGATNAFAADMEARIVEGTVLSQSLIATETLTMVGVGATNASTVAASVQGSTLRLEVAVSWVLSSTYNSTFGTTVIEGNSDYRLSGTLLAQVTLGCPGNCSAPNGVCAAASDGTPGCACRCGWSGANCEVPSGFCPEFPSMEQQGQAVCPAAPVAPPPSGEPQPCVPLEECTARQTYNAATGACDCKPGWGGPTCAACQSDAACDAAFGGDGATCSDEVAYQQGMQFKAFTCDLAGTGLESTIVPTSFSIVCNTSAVPAGAPAITSSADQACSVRFALTNTADNPVTCAATECAFRANSSSVACATTTCECQRQPCAVQGILDDIRGKPCSIDCTPEGLCTFDIQGFFVTLTAPCKTAACVVPGYLFVEGDYTITTSQSYDSIIAALPVMVLAGLAAFLSLYLIRHRALFASGRRGAAGAASAAALAGGAAASGAAARRRPADPVQLLTFDAVSCAVPVRHGRSWRPWRRGGKGGQQPAADAPGAVADVRAERPARKHILHGVSGAAACGELVGVLGPSGSGKTTLLAILSKSTEELDRRSVIGGSVLLDGQRLDWSTRRKIAYVAQDDTLLATLTVEECVRYSAILRMPGASAAAVQGAVASVLMELGLSHVARSRVGGTSGIRGISGGERRRLTVAMELVIEPAVLVLDEPTSGLDSYTALNLMRTMKQVASGGRIVLLSFHQPSPAMFSLLDRTFLMAAGHCIFSGGPAAAEPWFAARGLPCPVGTAIAEHMLDCVSDPATLQRLLPGRGKAAGNDGAAMDGGFSSNGGADGTGTGAVGAPAADGSSAKLDGHGSEEDGAVAAAAAGAVGEHSTHSSAHSAPRRASLSRELAVVFWRTLVDIVRNPTLLLLHWVLALLMGAFVGAVFFDVSFDVSGAQNRVGAMFFVLCFFAFTSLTTVDLFMLERKMVLREVRGGYYRPGTYLLSKMVLDALLLRVIPVFVFAAPFYPMMGLQGGSATIATFLMVVATFAGAMGALSLGVTVGSATAGTASLIMNILLLVAVVVSGMLVNPESMPGWIRWTHFVSPFFYAYSSLMINEMTGIKIDFELKGYAAASNVRGTVFLETIGIEASDLTRDIIINDVFYLGLALIAFLRLYLIMPSPPWLRRAAAALRPRRAAGGANGGAPGAA</sequence>
<evidence type="ECO:0000313" key="16">
    <source>
        <dbReference type="Proteomes" id="UP000239649"/>
    </source>
</evidence>
<keyword evidence="10 12" id="KW-0472">Membrane</keyword>
<feature type="chain" id="PRO_5015172006" evidence="13">
    <location>
        <begin position="17"/>
        <end position="1513"/>
    </location>
</feature>
<feature type="transmembrane region" description="Helical" evidence="12">
    <location>
        <begin position="1307"/>
        <end position="1331"/>
    </location>
</feature>
<dbReference type="STRING" id="554055.A0A2P6VPU2"/>
<evidence type="ECO:0000256" key="7">
    <source>
        <dbReference type="ARBA" id="ARBA00022840"/>
    </source>
</evidence>
<dbReference type="GO" id="GO:0016020">
    <property type="term" value="C:membrane"/>
    <property type="evidence" value="ECO:0007669"/>
    <property type="project" value="UniProtKB-SubCell"/>
</dbReference>
<comment type="caution">
    <text evidence="15">The sequence shown here is derived from an EMBL/GenBank/DDBJ whole genome shotgun (WGS) entry which is preliminary data.</text>
</comment>
<dbReference type="PROSITE" id="PS01186">
    <property type="entry name" value="EGF_2"/>
    <property type="match status" value="1"/>
</dbReference>
<dbReference type="SMART" id="SM00382">
    <property type="entry name" value="AAA"/>
    <property type="match status" value="1"/>
</dbReference>
<evidence type="ECO:0000256" key="3">
    <source>
        <dbReference type="ARBA" id="ARBA00022448"/>
    </source>
</evidence>
<feature type="transmembrane region" description="Helical" evidence="12">
    <location>
        <begin position="763"/>
        <end position="784"/>
    </location>
</feature>
<dbReference type="InterPro" id="IPR013525">
    <property type="entry name" value="ABC2_TM"/>
</dbReference>
<evidence type="ECO:0000313" key="15">
    <source>
        <dbReference type="EMBL" id="PSC76113.1"/>
    </source>
</evidence>
<dbReference type="GO" id="GO:0005524">
    <property type="term" value="F:ATP binding"/>
    <property type="evidence" value="ECO:0007669"/>
    <property type="project" value="UniProtKB-KW"/>
</dbReference>
<feature type="signal peptide" evidence="13">
    <location>
        <begin position="1"/>
        <end position="16"/>
    </location>
</feature>
<evidence type="ECO:0000256" key="11">
    <source>
        <dbReference type="SAM" id="MobiDB-lite"/>
    </source>
</evidence>
<feature type="transmembrane region" description="Helical" evidence="12">
    <location>
        <begin position="1263"/>
        <end position="1286"/>
    </location>
</feature>
<dbReference type="Gene3D" id="3.40.50.300">
    <property type="entry name" value="P-loop containing nucleotide triphosphate hydrolases"/>
    <property type="match status" value="1"/>
</dbReference>
<feature type="transmembrane region" description="Helical" evidence="12">
    <location>
        <begin position="1343"/>
        <end position="1364"/>
    </location>
</feature>
<feature type="domain" description="ABC transporter" evidence="14">
    <location>
        <begin position="864"/>
        <end position="1107"/>
    </location>
</feature>
<dbReference type="Pfam" id="PF02536">
    <property type="entry name" value="mTERF"/>
    <property type="match status" value="1"/>
</dbReference>
<dbReference type="SUPFAM" id="SSF52540">
    <property type="entry name" value="P-loop containing nucleoside triphosphate hydrolases"/>
    <property type="match status" value="1"/>
</dbReference>
<dbReference type="PROSITE" id="PS00022">
    <property type="entry name" value="EGF_1"/>
    <property type="match status" value="2"/>
</dbReference>
<feature type="transmembrane region" description="Helical" evidence="12">
    <location>
        <begin position="1376"/>
        <end position="1393"/>
    </location>
</feature>
<evidence type="ECO:0000256" key="10">
    <source>
        <dbReference type="ARBA" id="ARBA00023136"/>
    </source>
</evidence>
<keyword evidence="3" id="KW-0813">Transport</keyword>
<dbReference type="OrthoDB" id="66620at2759"/>
<organism evidence="15 16">
    <name type="scientific">Micractinium conductrix</name>
    <dbReference type="NCBI Taxonomy" id="554055"/>
    <lineage>
        <taxon>Eukaryota</taxon>
        <taxon>Viridiplantae</taxon>
        <taxon>Chlorophyta</taxon>
        <taxon>core chlorophytes</taxon>
        <taxon>Trebouxiophyceae</taxon>
        <taxon>Chlorellales</taxon>
        <taxon>Chlorellaceae</taxon>
        <taxon>Chlorella clade</taxon>
        <taxon>Micractinium</taxon>
    </lineage>
</organism>
<evidence type="ECO:0000259" key="14">
    <source>
        <dbReference type="PROSITE" id="PS50893"/>
    </source>
</evidence>
<dbReference type="Pfam" id="PF01061">
    <property type="entry name" value="ABC2_membrane"/>
    <property type="match status" value="1"/>
</dbReference>
<keyword evidence="9 12" id="KW-1133">Transmembrane helix</keyword>
<proteinExistence type="inferred from homology"/>
<evidence type="ECO:0000256" key="8">
    <source>
        <dbReference type="ARBA" id="ARBA00022946"/>
    </source>
</evidence>
<evidence type="ECO:0000256" key="5">
    <source>
        <dbReference type="ARBA" id="ARBA00022692"/>
    </source>
</evidence>
<comment type="similarity">
    <text evidence="2">Belongs to the mTERF family.</text>
</comment>